<dbReference type="EMBL" id="PPSL01000004">
    <property type="protein sequence ID" value="PQJ10032.1"/>
    <property type="molecule type" value="Genomic_DNA"/>
</dbReference>
<protein>
    <recommendedName>
        <fullName evidence="5">Translocation and assembly module TamB C-terminal domain-containing protein</fullName>
    </recommendedName>
</protein>
<name>A0A2S7SSW9_9BACT</name>
<evidence type="ECO:0000313" key="6">
    <source>
        <dbReference type="EMBL" id="PQJ10032.1"/>
    </source>
</evidence>
<proteinExistence type="predicted"/>
<sequence length="1595" mass="175792">MAIIVLAVVLINTTPVQNYIAHRAANWLSQKLKTKVAVQHVSIDLRNHLSLNGLYIEDQAHDTLLYAGEATVSLTDWFLFIDKPVLRNLELHNAYAHLYRTAISKDWNYDFIAKAFETNDTTSKTDTGKKFEFDLQKVALTNVRFHMDDSWGGEDLDFDFDSLTLDARSLDFKKRLLDVKDINIKNMLISINEYPAGKPKRIRPADYVEPVDTTPFNPDKWSIKVNKIALEECAFKLTGNNKVPVPDLFDEDHLDITKISTTVTDVSIIGDTIKGNALSLYAHERCGVIIKDLRSKITVSPVASICDELYLETNHSKIRNYYAMHYHRFPNFLDYIDSVSMVGHLRNSTIDTRDIAFFAPEMKNIPAILQASGDGWGTVANLNGSHLVVSDGNNVAKGDMTMKGLPDIYNTYIKFTNAEVYTNNAGIVKYAPQLIDNPNLSFKQLTHAYFKGRYEGYIDNFTVKGEITSNLGSMKADVRMNIPEFNPGKATYTGTIATDKLEVGMILRQEDLLGSITCNEKVSGVSFDAENAQITLDGTISEFNANKYAYHNITTHGTLGKKQFVGSLLVDDPNLALEFDGGFDYNEIKNIKINASAHLLYSNLKALNLTGDSVTTSADFDLNCTGSNIDNFFGYARLYNIDLKRNAHKVAVDSIYLNSAITSDGHKELTLQSNVATASITGDYQLTKLPLSVQYYLSKYIPNYINAPVKFPPDQNLAFTITTKNIDSLLAVTLDGVTGFDTATLSGSFNTTAQKLTLNVAIPSGSIGRFHMSNISINGDGNLDHIALSTNIQNVAIGDSLINSSLSLTTTLANDSLNFTVATTAPDSSTAITLNGQILARKDSLFLSILPSQFFLNRAKWDIAGGSKVSYSSKFLQVENIVLTSGVQKITTNTILLPDDQSLVINTENLDLGQFGYWAGLSVYQPDGRLNGSITINKIFRQLYVAANLKGTDVKFGADTVGTINLIGSYDGAKKLINLDPQTGIYRNNSSIVASGNISFDSTTNQKLDGYVAFNNAQVKWVSPFLVDIFSNMGGVVNGSLSFRGTSYEPIIDGKVQLENGAMKVDYMGCSYTIPSATVKVDNHRISFGKVEVFDAYNNPAYLTGYFSHNLFYDMKMHLTVATEKLEVMKLTANDNNMFYGNVIAGMDSFTIRGPFNYIRLHAYNAAPAAKSRIFIPVSTAGSISTYSFVTFKNYGKNQTPVKRSNRFKLDLAIDANLNELAEMTIVLDPAAGDAITARGNGNIQLTMPPSNDMRITGTYTINQGTYDFTFKNLEYRRQFILDQGSVIRFTGPFFETAMDVNATYSKKARLYDLLSPSEITSASSIMSDAEKADAKAPQVVNVLLHMKGTLNSPILTFDLDLPEKHSIGTYAQTKFFRINQDDRQKLEQVGSLLLIGTFIPSEGLVSGSSAGTAAISNLSQLVSSTASLGLTNLVSKLIGDNKLNVDVKYNNYSFTDQTPGTTGINRNTVKLGLSHPFLNENLLVEVGTTSDWGRPASASTTSSFNITGDFRIQYILPSSTGLRLNAFRTSDYDVIQDKDITRGGAGISWRKSFDKFSEIFQSSAVAAKKREEMLKKQYEDDSADKTQVIIEKGQ</sequence>
<keyword evidence="4" id="KW-0472">Membrane</keyword>
<evidence type="ECO:0000256" key="4">
    <source>
        <dbReference type="ARBA" id="ARBA00023136"/>
    </source>
</evidence>
<evidence type="ECO:0000256" key="1">
    <source>
        <dbReference type="ARBA" id="ARBA00004167"/>
    </source>
</evidence>
<keyword evidence="3" id="KW-1133">Transmembrane helix</keyword>
<evidence type="ECO:0000256" key="2">
    <source>
        <dbReference type="ARBA" id="ARBA00022692"/>
    </source>
</evidence>
<dbReference type="InterPro" id="IPR007452">
    <property type="entry name" value="TamB_C"/>
</dbReference>
<dbReference type="Pfam" id="PF04357">
    <property type="entry name" value="TamB"/>
    <property type="match status" value="1"/>
</dbReference>
<comment type="caution">
    <text evidence="6">The sequence shown here is derived from an EMBL/GenBank/DDBJ whole genome shotgun (WGS) entry which is preliminary data.</text>
</comment>
<evidence type="ECO:0000256" key="3">
    <source>
        <dbReference type="ARBA" id="ARBA00022989"/>
    </source>
</evidence>
<dbReference type="PANTHER" id="PTHR36985:SF1">
    <property type="entry name" value="TRANSLOCATION AND ASSEMBLY MODULE SUBUNIT TAMB"/>
    <property type="match status" value="1"/>
</dbReference>
<dbReference type="OrthoDB" id="680700at2"/>
<feature type="domain" description="Translocation and assembly module TamB C-terminal" evidence="5">
    <location>
        <begin position="1095"/>
        <end position="1554"/>
    </location>
</feature>
<accession>A0A2S7SSW9</accession>
<keyword evidence="7" id="KW-1185">Reference proteome</keyword>
<comment type="subcellular location">
    <subcellularLocation>
        <location evidence="1">Membrane</location>
        <topology evidence="1">Single-pass membrane protein</topology>
    </subcellularLocation>
</comment>
<evidence type="ECO:0000259" key="5">
    <source>
        <dbReference type="Pfam" id="PF04357"/>
    </source>
</evidence>
<dbReference type="Proteomes" id="UP000239872">
    <property type="component" value="Unassembled WGS sequence"/>
</dbReference>
<keyword evidence="2" id="KW-0812">Transmembrane</keyword>
<dbReference type="RefSeq" id="WP_105040041.1">
    <property type="nucleotide sequence ID" value="NZ_PPSL01000004.1"/>
</dbReference>
<organism evidence="6 7">
    <name type="scientific">Flavipsychrobacter stenotrophus</name>
    <dbReference type="NCBI Taxonomy" id="2077091"/>
    <lineage>
        <taxon>Bacteria</taxon>
        <taxon>Pseudomonadati</taxon>
        <taxon>Bacteroidota</taxon>
        <taxon>Chitinophagia</taxon>
        <taxon>Chitinophagales</taxon>
        <taxon>Chitinophagaceae</taxon>
        <taxon>Flavipsychrobacter</taxon>
    </lineage>
</organism>
<gene>
    <name evidence="6" type="ORF">CJD36_015140</name>
</gene>
<evidence type="ECO:0000313" key="7">
    <source>
        <dbReference type="Proteomes" id="UP000239872"/>
    </source>
</evidence>
<dbReference type="GO" id="GO:0005886">
    <property type="term" value="C:plasma membrane"/>
    <property type="evidence" value="ECO:0007669"/>
    <property type="project" value="InterPro"/>
</dbReference>
<dbReference type="PANTHER" id="PTHR36985">
    <property type="entry name" value="TRANSLOCATION AND ASSEMBLY MODULE SUBUNIT TAMB"/>
    <property type="match status" value="1"/>
</dbReference>
<dbReference type="GO" id="GO:0009306">
    <property type="term" value="P:protein secretion"/>
    <property type="evidence" value="ECO:0007669"/>
    <property type="project" value="InterPro"/>
</dbReference>
<reference evidence="6 7" key="1">
    <citation type="submission" date="2018-01" db="EMBL/GenBank/DDBJ databases">
        <title>A novel member of the phylum Bacteroidetes isolated from glacier ice.</title>
        <authorList>
            <person name="Liu Q."/>
            <person name="Xin Y.-H."/>
        </authorList>
    </citation>
    <scope>NUCLEOTIDE SEQUENCE [LARGE SCALE GENOMIC DNA]</scope>
    <source>
        <strain evidence="6 7">RB1R16</strain>
    </source>
</reference>